<dbReference type="InterPro" id="IPR045272">
    <property type="entry name" value="ANXUR1/2-like"/>
</dbReference>
<feature type="domain" description="Protein kinase" evidence="14">
    <location>
        <begin position="343"/>
        <end position="622"/>
    </location>
</feature>
<keyword evidence="5" id="KW-0732">Signal</keyword>
<dbReference type="OrthoDB" id="4062651at2759"/>
<dbReference type="PROSITE" id="PS00107">
    <property type="entry name" value="PROTEIN_KINASE_ATP"/>
    <property type="match status" value="1"/>
</dbReference>
<dbReference type="SUPFAM" id="SSF56112">
    <property type="entry name" value="Protein kinase-like (PK-like)"/>
    <property type="match status" value="1"/>
</dbReference>
<evidence type="ECO:0000256" key="13">
    <source>
        <dbReference type="SAM" id="Phobius"/>
    </source>
</evidence>
<evidence type="ECO:0000313" key="16">
    <source>
        <dbReference type="RefSeq" id="XP_015962649.1"/>
    </source>
</evidence>
<keyword evidence="4 13" id="KW-0812">Transmembrane</keyword>
<evidence type="ECO:0000256" key="5">
    <source>
        <dbReference type="ARBA" id="ARBA00022729"/>
    </source>
</evidence>
<gene>
    <name evidence="16" type="primary">LOC107486605</name>
</gene>
<evidence type="ECO:0000256" key="2">
    <source>
        <dbReference type="ARBA" id="ARBA00022527"/>
    </source>
</evidence>
<evidence type="ECO:0000256" key="10">
    <source>
        <dbReference type="ARBA" id="ARBA00023136"/>
    </source>
</evidence>
<dbReference type="InterPro" id="IPR008271">
    <property type="entry name" value="Ser/Thr_kinase_AS"/>
</dbReference>
<dbReference type="PROSITE" id="PS50011">
    <property type="entry name" value="PROTEIN_KINASE_DOM"/>
    <property type="match status" value="1"/>
</dbReference>
<dbReference type="GO" id="GO:0005524">
    <property type="term" value="F:ATP binding"/>
    <property type="evidence" value="ECO:0007669"/>
    <property type="project" value="UniProtKB-UniRule"/>
</dbReference>
<dbReference type="Pfam" id="PF07714">
    <property type="entry name" value="PK_Tyr_Ser-Thr"/>
    <property type="match status" value="1"/>
</dbReference>
<organism evidence="15 16">
    <name type="scientific">Arachis duranensis</name>
    <name type="common">Wild peanut</name>
    <dbReference type="NCBI Taxonomy" id="130453"/>
    <lineage>
        <taxon>Eukaryota</taxon>
        <taxon>Viridiplantae</taxon>
        <taxon>Streptophyta</taxon>
        <taxon>Embryophyta</taxon>
        <taxon>Tracheophyta</taxon>
        <taxon>Spermatophyta</taxon>
        <taxon>Magnoliopsida</taxon>
        <taxon>eudicotyledons</taxon>
        <taxon>Gunneridae</taxon>
        <taxon>Pentapetalae</taxon>
        <taxon>rosids</taxon>
        <taxon>fabids</taxon>
        <taxon>Fabales</taxon>
        <taxon>Fabaceae</taxon>
        <taxon>Papilionoideae</taxon>
        <taxon>50 kb inversion clade</taxon>
        <taxon>dalbergioids sensu lato</taxon>
        <taxon>Dalbergieae</taxon>
        <taxon>Pterocarpus clade</taxon>
        <taxon>Arachis</taxon>
    </lineage>
</organism>
<evidence type="ECO:0000313" key="15">
    <source>
        <dbReference type="Proteomes" id="UP000515211"/>
    </source>
</evidence>
<dbReference type="RefSeq" id="XP_015962649.1">
    <property type="nucleotide sequence ID" value="XM_016107163.3"/>
</dbReference>
<dbReference type="Gene3D" id="3.30.200.20">
    <property type="entry name" value="Phosphorylase Kinase, domain 1"/>
    <property type="match status" value="1"/>
</dbReference>
<evidence type="ECO:0000256" key="9">
    <source>
        <dbReference type="ARBA" id="ARBA00022989"/>
    </source>
</evidence>
<evidence type="ECO:0000256" key="6">
    <source>
        <dbReference type="ARBA" id="ARBA00022741"/>
    </source>
</evidence>
<dbReference type="Proteomes" id="UP000515211">
    <property type="component" value="Chromosome 4"/>
</dbReference>
<proteinExistence type="predicted"/>
<dbReference type="GO" id="GO:0004714">
    <property type="term" value="F:transmembrane receptor protein tyrosine kinase activity"/>
    <property type="evidence" value="ECO:0007669"/>
    <property type="project" value="InterPro"/>
</dbReference>
<comment type="subcellular location">
    <subcellularLocation>
        <location evidence="1">Membrane</location>
        <topology evidence="1">Single-pass type I membrane protein</topology>
    </subcellularLocation>
</comment>
<keyword evidence="7" id="KW-0418">Kinase</keyword>
<evidence type="ECO:0000256" key="4">
    <source>
        <dbReference type="ARBA" id="ARBA00022692"/>
    </source>
</evidence>
<accession>A0A6P4D5G4</accession>
<dbReference type="CDD" id="cd14066">
    <property type="entry name" value="STKc_IRAK"/>
    <property type="match status" value="1"/>
</dbReference>
<feature type="binding site" evidence="12">
    <location>
        <position position="372"/>
    </location>
    <ligand>
        <name>ATP</name>
        <dbReference type="ChEBI" id="CHEBI:30616"/>
    </ligand>
</feature>
<dbReference type="InterPro" id="IPR011009">
    <property type="entry name" value="Kinase-like_dom_sf"/>
</dbReference>
<dbReference type="PANTHER" id="PTHR27003:SF434">
    <property type="entry name" value="RECEPTOR-LIKE PROTEIN KINASE FERONIA"/>
    <property type="match status" value="1"/>
</dbReference>
<dbReference type="Gene3D" id="2.60.120.430">
    <property type="entry name" value="Galactose-binding lectin"/>
    <property type="match status" value="1"/>
</dbReference>
<dbReference type="PROSITE" id="PS00108">
    <property type="entry name" value="PROTEIN_KINASE_ST"/>
    <property type="match status" value="1"/>
</dbReference>
<dbReference type="FunFam" id="3.30.200.20:FF:000039">
    <property type="entry name" value="receptor-like protein kinase FERONIA"/>
    <property type="match status" value="1"/>
</dbReference>
<dbReference type="KEGG" id="adu:107486605"/>
<reference evidence="15" key="1">
    <citation type="journal article" date="2016" name="Nat. Genet.">
        <title>The genome sequences of Arachis duranensis and Arachis ipaensis, the diploid ancestors of cultivated peanut.</title>
        <authorList>
            <person name="Bertioli D.J."/>
            <person name="Cannon S.B."/>
            <person name="Froenicke L."/>
            <person name="Huang G."/>
            <person name="Farmer A.D."/>
            <person name="Cannon E.K."/>
            <person name="Liu X."/>
            <person name="Gao D."/>
            <person name="Clevenger J."/>
            <person name="Dash S."/>
            <person name="Ren L."/>
            <person name="Moretzsohn M.C."/>
            <person name="Shirasawa K."/>
            <person name="Huang W."/>
            <person name="Vidigal B."/>
            <person name="Abernathy B."/>
            <person name="Chu Y."/>
            <person name="Niederhuth C.E."/>
            <person name="Umale P."/>
            <person name="Araujo A.C."/>
            <person name="Kozik A."/>
            <person name="Kim K.D."/>
            <person name="Burow M.D."/>
            <person name="Varshney R.K."/>
            <person name="Wang X."/>
            <person name="Zhang X."/>
            <person name="Barkley N."/>
            <person name="Guimaraes P.M."/>
            <person name="Isobe S."/>
            <person name="Guo B."/>
            <person name="Liao B."/>
            <person name="Stalker H.T."/>
            <person name="Schmitz R.J."/>
            <person name="Scheffler B.E."/>
            <person name="Leal-Bertioli S.C."/>
            <person name="Xun X."/>
            <person name="Jackson S.A."/>
            <person name="Michelmore R."/>
            <person name="Ozias-Akins P."/>
        </authorList>
    </citation>
    <scope>NUCLEOTIDE SEQUENCE [LARGE SCALE GENOMIC DNA]</scope>
    <source>
        <strain evidence="15">cv. V14167</strain>
    </source>
</reference>
<dbReference type="GeneID" id="107486605"/>
<keyword evidence="11" id="KW-0325">Glycoprotein</keyword>
<protein>
    <submittedName>
        <fullName evidence="16">Receptor-like protein kinase FERONIA</fullName>
    </submittedName>
</protein>
<evidence type="ECO:0000256" key="11">
    <source>
        <dbReference type="ARBA" id="ARBA00023180"/>
    </source>
</evidence>
<dbReference type="PANTHER" id="PTHR27003">
    <property type="entry name" value="OS07G0166700 PROTEIN"/>
    <property type="match status" value="1"/>
</dbReference>
<evidence type="ECO:0000256" key="3">
    <source>
        <dbReference type="ARBA" id="ARBA00022679"/>
    </source>
</evidence>
<sequence length="630" mass="71242">MNYFFSHFHVYKSSNMILLLFLLVLHQQYYFIKPIYSYSRVEDLAINCGTESNSTIAANKRIWIGDATNSKHFSVLESSPQKNQSSISVTTPHHDHPYGTARISRYEFTYSFHGVTPGHKFIKLHFNPASYKSYPNFHPSKSMFSVKAGPYTLLRDFNASGAAQEHRDHHHHSDPNKILLIEYQHCIKVEPGQNLTLTFIPNTTHKDSYAFVNGIEVMSLFKYHDQCNKQKESRFRFSEVVHHEESCMNCSPSAQPPPSQPQKPAISGVVLYCVIAVSVFISMSSIFLLCIWVWRNSRMKHKAKMELIYEETTNSRKSSITLASGNSCRCFSIIEISAATINFDDIFVVGVGGFGKVYKGYIDDGTKPIAIKRFIPENGVQGVQEFKNEVEMLSQLSHPHLVPLIGYCNDEDDMIIVYDFMANGTLRDHLYGTCNAPLSWKQRLKICIGAGLGLEYLHSGAKFKIIHRDVKTSNILLDEEWVAKVSDFGLSKIGPNGESKFHVSTEVKGSLGYLDPEYSKTKRLTHKSDVYSFGVVLLEVLCGRAPLLRKVEGPKRCLVEWARSCQSEGPHAIDQMVDPFIRGKIVQECLSKFVEMALNCVVHEGNQRPSMGQVVEGLELALQLQLRSED</sequence>
<keyword evidence="2" id="KW-0723">Serine/threonine-protein kinase</keyword>
<reference evidence="16" key="2">
    <citation type="submission" date="2025-08" db="UniProtKB">
        <authorList>
            <consortium name="RefSeq"/>
        </authorList>
    </citation>
    <scope>IDENTIFICATION</scope>
    <source>
        <tissue evidence="16">Whole plant</tissue>
    </source>
</reference>
<keyword evidence="15" id="KW-1185">Reference proteome</keyword>
<evidence type="ECO:0000256" key="7">
    <source>
        <dbReference type="ARBA" id="ARBA00022777"/>
    </source>
</evidence>
<dbReference type="GO" id="GO:0009506">
    <property type="term" value="C:plasmodesma"/>
    <property type="evidence" value="ECO:0007669"/>
    <property type="project" value="TreeGrafter"/>
</dbReference>
<dbReference type="Gene3D" id="1.10.510.10">
    <property type="entry name" value="Transferase(Phosphotransferase) domain 1"/>
    <property type="match status" value="1"/>
</dbReference>
<dbReference type="InterPro" id="IPR017441">
    <property type="entry name" value="Protein_kinase_ATP_BS"/>
</dbReference>
<keyword evidence="6 12" id="KW-0547">Nucleotide-binding</keyword>
<keyword evidence="9 13" id="KW-1133">Transmembrane helix</keyword>
<keyword evidence="10 13" id="KW-0472">Membrane</keyword>
<evidence type="ECO:0000256" key="1">
    <source>
        <dbReference type="ARBA" id="ARBA00004479"/>
    </source>
</evidence>
<dbReference type="FunFam" id="2.60.120.430:FF:000003">
    <property type="entry name" value="FERONIA receptor-like kinase"/>
    <property type="match status" value="1"/>
</dbReference>
<dbReference type="InterPro" id="IPR000719">
    <property type="entry name" value="Prot_kinase_dom"/>
</dbReference>
<dbReference type="GO" id="GO:0004674">
    <property type="term" value="F:protein serine/threonine kinase activity"/>
    <property type="evidence" value="ECO:0007669"/>
    <property type="project" value="UniProtKB-KW"/>
</dbReference>
<keyword evidence="3" id="KW-0808">Transferase</keyword>
<dbReference type="FunFam" id="1.10.510.10:FF:000252">
    <property type="entry name" value="Receptor-like protein kinase FERONIA"/>
    <property type="match status" value="1"/>
</dbReference>
<dbReference type="InterPro" id="IPR001245">
    <property type="entry name" value="Ser-Thr/Tyr_kinase_cat_dom"/>
</dbReference>
<keyword evidence="8 12" id="KW-0067">ATP-binding</keyword>
<feature type="transmembrane region" description="Helical" evidence="13">
    <location>
        <begin position="269"/>
        <end position="294"/>
    </location>
</feature>
<evidence type="ECO:0000256" key="8">
    <source>
        <dbReference type="ARBA" id="ARBA00022840"/>
    </source>
</evidence>
<dbReference type="SMART" id="SM00220">
    <property type="entry name" value="S_TKc"/>
    <property type="match status" value="1"/>
</dbReference>
<name>A0A6P4D5G4_ARADU</name>
<evidence type="ECO:0000259" key="14">
    <source>
        <dbReference type="PROSITE" id="PS50011"/>
    </source>
</evidence>
<dbReference type="GO" id="GO:0005886">
    <property type="term" value="C:plasma membrane"/>
    <property type="evidence" value="ECO:0007669"/>
    <property type="project" value="TreeGrafter"/>
</dbReference>
<dbReference type="AlphaFoldDB" id="A0A6P4D5G4"/>
<evidence type="ECO:0000256" key="12">
    <source>
        <dbReference type="PROSITE-ProRule" id="PRU10141"/>
    </source>
</evidence>